<evidence type="ECO:0000256" key="1">
    <source>
        <dbReference type="ARBA" id="ARBA00001917"/>
    </source>
</evidence>
<keyword evidence="9" id="KW-1185">Reference proteome</keyword>
<evidence type="ECO:0000256" key="3">
    <source>
        <dbReference type="ARBA" id="ARBA00022643"/>
    </source>
</evidence>
<organism evidence="8 9">
    <name type="scientific">Mucor flavus</name>
    <dbReference type="NCBI Taxonomy" id="439312"/>
    <lineage>
        <taxon>Eukaryota</taxon>
        <taxon>Fungi</taxon>
        <taxon>Fungi incertae sedis</taxon>
        <taxon>Mucoromycota</taxon>
        <taxon>Mucoromycotina</taxon>
        <taxon>Mucoromycetes</taxon>
        <taxon>Mucorales</taxon>
        <taxon>Mucorineae</taxon>
        <taxon>Mucoraceae</taxon>
        <taxon>Mucor</taxon>
    </lineage>
</organism>
<dbReference type="InterPro" id="IPR013785">
    <property type="entry name" value="Aldolase_TIM"/>
</dbReference>
<dbReference type="SUPFAM" id="SSF51395">
    <property type="entry name" value="FMN-linked oxidoreductases"/>
    <property type="match status" value="1"/>
</dbReference>
<keyword evidence="5" id="KW-0560">Oxidoreductase</keyword>
<keyword evidence="2" id="KW-0285">Flavoprotein</keyword>
<dbReference type="Proteomes" id="UP001473302">
    <property type="component" value="Unassembled WGS sequence"/>
</dbReference>
<keyword evidence="4" id="KW-0521">NADP</keyword>
<comment type="caution">
    <text evidence="8">The sequence shown here is derived from an EMBL/GenBank/DDBJ whole genome shotgun (WGS) entry which is preliminary data.</text>
</comment>
<dbReference type="PANTHER" id="PTHR43303:SF4">
    <property type="entry name" value="NADPH DEHYDROGENASE C23G7.10C-RELATED"/>
    <property type="match status" value="1"/>
</dbReference>
<dbReference type="EMBL" id="BAABUK010000010">
    <property type="protein sequence ID" value="GAA5811451.1"/>
    <property type="molecule type" value="Genomic_DNA"/>
</dbReference>
<feature type="region of interest" description="Disordered" evidence="6">
    <location>
        <begin position="1"/>
        <end position="21"/>
    </location>
</feature>
<comment type="cofactor">
    <cofactor evidence="1">
        <name>FMN</name>
        <dbReference type="ChEBI" id="CHEBI:58210"/>
    </cofactor>
</comment>
<reference evidence="8 9" key="1">
    <citation type="submission" date="2024-04" db="EMBL/GenBank/DDBJ databases">
        <title>genome sequences of Mucor flavus KT1a and Helicostylum pulchrum KT1b strains isolated from the surface of a dry-aged beef.</title>
        <authorList>
            <person name="Toyotome T."/>
            <person name="Hosono M."/>
            <person name="Torimaru M."/>
            <person name="Fukuda K."/>
            <person name="Mikami N."/>
        </authorList>
    </citation>
    <scope>NUCLEOTIDE SEQUENCE [LARGE SCALE GENOMIC DNA]</scope>
    <source>
        <strain evidence="8 9">KT1a</strain>
    </source>
</reference>
<feature type="domain" description="NADH:flavin oxidoreductase/NADH oxidase N-terminal" evidence="7">
    <location>
        <begin position="29"/>
        <end position="370"/>
    </location>
</feature>
<dbReference type="InterPro" id="IPR001155">
    <property type="entry name" value="OxRdtase_FMN_N"/>
</dbReference>
<keyword evidence="3" id="KW-0288">FMN</keyword>
<sequence>MPVPVPTRAANDLKPPGTPVDPEQVKQVKLFQPYRQQSVTMNNRIGVSPMCMYSSVDGAFNNLHISHYGSFALKGAGLIIIEATSVVPEGRITPQCAGLWNDEQMESLKPVVQVIKSQGTTPGLQIGHAGRKASTSPPFKGDYLESEQDGGWPNNIVGPTEEPFAEHYGKPQAITKEQMKDVVRAFSDAASRADKAGIEVLEIHGAHGYLISSFLSGNSNKRTDEYGGSFENRTRFPLEVVQAVRDVWPSSKPLWVRISCAEYVNPEPMGLDPNGWDIQQSVRFAKELKKIGVDLVDCSSGGNIKDAKYPVSPMYQVQFAETIRREVNIATAAVGLIVEGEDAERILENEQADFILVGREFLRDSAFVLASAQALDVNINWPKQYSWAVNKARRHNTSKEAEKIA</sequence>
<dbReference type="InterPro" id="IPR044152">
    <property type="entry name" value="YqjM-like"/>
</dbReference>
<evidence type="ECO:0000313" key="9">
    <source>
        <dbReference type="Proteomes" id="UP001473302"/>
    </source>
</evidence>
<evidence type="ECO:0000256" key="4">
    <source>
        <dbReference type="ARBA" id="ARBA00022857"/>
    </source>
</evidence>
<evidence type="ECO:0000259" key="7">
    <source>
        <dbReference type="Pfam" id="PF00724"/>
    </source>
</evidence>
<gene>
    <name evidence="8" type="ORF">MFLAVUS_004888</name>
</gene>
<accession>A0ABP9YX63</accession>
<evidence type="ECO:0000313" key="8">
    <source>
        <dbReference type="EMBL" id="GAA5811451.1"/>
    </source>
</evidence>
<evidence type="ECO:0000256" key="6">
    <source>
        <dbReference type="SAM" id="MobiDB-lite"/>
    </source>
</evidence>
<proteinExistence type="predicted"/>
<evidence type="ECO:0000256" key="5">
    <source>
        <dbReference type="ARBA" id="ARBA00023002"/>
    </source>
</evidence>
<dbReference type="Gene3D" id="3.20.20.70">
    <property type="entry name" value="Aldolase class I"/>
    <property type="match status" value="1"/>
</dbReference>
<dbReference type="Pfam" id="PF00724">
    <property type="entry name" value="Oxidored_FMN"/>
    <property type="match status" value="1"/>
</dbReference>
<name>A0ABP9YX63_9FUNG</name>
<dbReference type="PANTHER" id="PTHR43303">
    <property type="entry name" value="NADPH DEHYDROGENASE C23G7.10C-RELATED"/>
    <property type="match status" value="1"/>
</dbReference>
<protein>
    <recommendedName>
        <fullName evidence="7">NADH:flavin oxidoreductase/NADH oxidase N-terminal domain-containing protein</fullName>
    </recommendedName>
</protein>
<dbReference type="CDD" id="cd02932">
    <property type="entry name" value="OYE_YqiM_FMN"/>
    <property type="match status" value="1"/>
</dbReference>
<evidence type="ECO:0000256" key="2">
    <source>
        <dbReference type="ARBA" id="ARBA00022630"/>
    </source>
</evidence>